<evidence type="ECO:0000313" key="3">
    <source>
        <dbReference type="Proteomes" id="UP000663193"/>
    </source>
</evidence>
<protein>
    <submittedName>
        <fullName evidence="2">Uncharacterized protein</fullName>
    </submittedName>
</protein>
<proteinExistence type="predicted"/>
<dbReference type="Proteomes" id="UP000663193">
    <property type="component" value="Chromosome 9"/>
</dbReference>
<feature type="compositionally biased region" description="Pro residues" evidence="1">
    <location>
        <begin position="60"/>
        <end position="69"/>
    </location>
</feature>
<feature type="compositionally biased region" description="Basic residues" evidence="1">
    <location>
        <begin position="71"/>
        <end position="81"/>
    </location>
</feature>
<organism evidence="2 3">
    <name type="scientific">Phaeosphaeria nodorum (strain SN15 / ATCC MYA-4574 / FGSC 10173)</name>
    <name type="common">Glume blotch fungus</name>
    <name type="synonym">Parastagonospora nodorum</name>
    <dbReference type="NCBI Taxonomy" id="321614"/>
    <lineage>
        <taxon>Eukaryota</taxon>
        <taxon>Fungi</taxon>
        <taxon>Dikarya</taxon>
        <taxon>Ascomycota</taxon>
        <taxon>Pezizomycotina</taxon>
        <taxon>Dothideomycetes</taxon>
        <taxon>Pleosporomycetidae</taxon>
        <taxon>Pleosporales</taxon>
        <taxon>Pleosporineae</taxon>
        <taxon>Phaeosphaeriaceae</taxon>
        <taxon>Parastagonospora</taxon>
    </lineage>
</organism>
<evidence type="ECO:0000313" key="2">
    <source>
        <dbReference type="EMBL" id="QRC98921.1"/>
    </source>
</evidence>
<feature type="region of interest" description="Disordered" evidence="1">
    <location>
        <begin position="1"/>
        <end position="23"/>
    </location>
</feature>
<dbReference type="VEuPathDB" id="FungiDB:JI435_412790"/>
<sequence>MADRLETPNSRLPPARARKKMEDQAVIRERDFYLYYSQRPKPDLSLSRHPTQSPVHEVPPTLPASPAPPKSAHHEHPKTRP</sequence>
<dbReference type="AlphaFoldDB" id="A0A7U2F556"/>
<dbReference type="EMBL" id="CP069031">
    <property type="protein sequence ID" value="QRC98921.1"/>
    <property type="molecule type" value="Genomic_DNA"/>
</dbReference>
<gene>
    <name evidence="2" type="ORF">JI435_412790</name>
</gene>
<feature type="region of interest" description="Disordered" evidence="1">
    <location>
        <begin position="41"/>
        <end position="81"/>
    </location>
</feature>
<evidence type="ECO:0000256" key="1">
    <source>
        <dbReference type="SAM" id="MobiDB-lite"/>
    </source>
</evidence>
<accession>A0A7U2F556</accession>
<name>A0A7U2F556_PHANO</name>
<reference evidence="3" key="1">
    <citation type="journal article" date="2021" name="BMC Genomics">
        <title>Chromosome-level genome assembly and manually-curated proteome of model necrotroph Parastagonospora nodorum Sn15 reveals a genome-wide trove of candidate effector homologs, and redundancy of virulence-related functions within an accessory chromosome.</title>
        <authorList>
            <person name="Bertazzoni S."/>
            <person name="Jones D.A.B."/>
            <person name="Phan H.T."/>
            <person name="Tan K.-C."/>
            <person name="Hane J.K."/>
        </authorList>
    </citation>
    <scope>NUCLEOTIDE SEQUENCE [LARGE SCALE GENOMIC DNA]</scope>
    <source>
        <strain evidence="3">SN15 / ATCC MYA-4574 / FGSC 10173)</strain>
    </source>
</reference>
<keyword evidence="3" id="KW-1185">Reference proteome</keyword>